<feature type="domain" description="Trehalase-like N-terminal" evidence="2">
    <location>
        <begin position="19"/>
        <end position="137"/>
    </location>
</feature>
<dbReference type="HOGENOM" id="CLU_010399_3_1_11"/>
<evidence type="ECO:0000313" key="3">
    <source>
        <dbReference type="EMBL" id="ABK67780.1"/>
    </source>
</evidence>
<feature type="domain" description="GH15-like" evidence="1">
    <location>
        <begin position="253"/>
        <end position="586"/>
    </location>
</feature>
<dbReference type="Pfam" id="PF19291">
    <property type="entry name" value="TREH_N"/>
    <property type="match status" value="1"/>
</dbReference>
<protein>
    <submittedName>
        <fullName evidence="3">Glycosyl hydrolase, family protein 15</fullName>
    </submittedName>
</protein>
<reference evidence="3 4" key="1">
    <citation type="submission" date="2006-10" db="EMBL/GenBank/DDBJ databases">
        <authorList>
            <person name="Fleischmann R.D."/>
            <person name="Dodson R.J."/>
            <person name="Haft D.H."/>
            <person name="Merkel J.S."/>
            <person name="Nelson W.C."/>
            <person name="Fraser C.M."/>
        </authorList>
    </citation>
    <scope>NUCLEOTIDE SEQUENCE [LARGE SCALE GENOMIC DNA]</scope>
    <source>
        <strain evidence="3 4">104</strain>
    </source>
</reference>
<organism evidence="3 4">
    <name type="scientific">Mycobacterium avium (strain 104)</name>
    <dbReference type="NCBI Taxonomy" id="243243"/>
    <lineage>
        <taxon>Bacteria</taxon>
        <taxon>Bacillati</taxon>
        <taxon>Actinomycetota</taxon>
        <taxon>Actinomycetes</taxon>
        <taxon>Mycobacteriales</taxon>
        <taxon>Mycobacteriaceae</taxon>
        <taxon>Mycobacterium</taxon>
        <taxon>Mycobacterium avium complex (MAC)</taxon>
    </lineage>
</organism>
<dbReference type="GO" id="GO:0015927">
    <property type="term" value="F:trehalase activity"/>
    <property type="evidence" value="ECO:0007669"/>
    <property type="project" value="TreeGrafter"/>
</dbReference>
<dbReference type="PANTHER" id="PTHR31616:SF10">
    <property type="entry name" value="TREHALASE"/>
    <property type="match status" value="1"/>
</dbReference>
<dbReference type="RefSeq" id="WP_011725248.1">
    <property type="nucleotide sequence ID" value="NC_008595.1"/>
</dbReference>
<keyword evidence="3" id="KW-0378">Hydrolase</keyword>
<accession>A0A0H3A192</accession>
<gene>
    <name evidence="3" type="ordered locus">MAV_3094</name>
</gene>
<dbReference type="Proteomes" id="UP000001574">
    <property type="component" value="Chromosome"/>
</dbReference>
<proteinExistence type="predicted"/>
<name>A0A0H3A192_MYCA1</name>
<evidence type="ECO:0000259" key="2">
    <source>
        <dbReference type="Pfam" id="PF19291"/>
    </source>
</evidence>
<dbReference type="Pfam" id="PF00723">
    <property type="entry name" value="Glyco_hydro_15"/>
    <property type="match status" value="1"/>
</dbReference>
<dbReference type="PANTHER" id="PTHR31616">
    <property type="entry name" value="TREHALASE"/>
    <property type="match status" value="1"/>
</dbReference>
<dbReference type="EMBL" id="CP000479">
    <property type="protein sequence ID" value="ABK67780.1"/>
    <property type="molecule type" value="Genomic_DNA"/>
</dbReference>
<dbReference type="InterPro" id="IPR008928">
    <property type="entry name" value="6-hairpin_glycosidase_sf"/>
</dbReference>
<dbReference type="SUPFAM" id="SSF48208">
    <property type="entry name" value="Six-hairpin glycosidases"/>
    <property type="match status" value="1"/>
</dbReference>
<dbReference type="Gene3D" id="1.50.10.10">
    <property type="match status" value="1"/>
</dbReference>
<dbReference type="KEGG" id="mav:MAV_3094"/>
<dbReference type="InterPro" id="IPR011613">
    <property type="entry name" value="GH15-like"/>
</dbReference>
<evidence type="ECO:0000313" key="4">
    <source>
        <dbReference type="Proteomes" id="UP000001574"/>
    </source>
</evidence>
<dbReference type="InterPro" id="IPR045582">
    <property type="entry name" value="Trehalase-like_N"/>
</dbReference>
<dbReference type="AlphaFoldDB" id="A0A0H3A192"/>
<sequence>MAEQTVDAGTVFAPRVLREYALLADGERGALIGPQGDVAWMCAPRWESDAVFSNLVGGGGVYAITPTDVRHVWGGYYEPGTLIWRNRWITRDGIVECREALAFPGDPERVVLLRRLVACRGTVRVRVLLAPAAEFGKHGPGRPRLDDDGVWSGRSGRLRWRWLAGCDARPVDSAGHGAGELLGCEITLDEGGRHDLVLELSERTLPERLPDAGLAWDATAAAWQRSVPALNCTIAPRDGRHAYAVLRGLTSCGGGMVAAATLGLPERAHTNQNYDYRYAWIRDQVYAGMAAAAVGTTELLDRAVGFIGARLLEDGANLKPAYTVTGGAVPGEETLDLPGYPGGTDKVGNWVNQQFQLDVFGEALQLLAVAGAADRLDAEGWRAAQAAIRAIEKRWREPDYGVWEIQDERWTQSRLACVAGLRAVAKLAGAGPELTACASLADAILADTASESLHPHGYWQRSPRLPGVDASLLLPPVRGAVPADDPRTRATLDAVRRDLTDDGFVYRFRHDERDLGEAEGAFLLCGFMMALAEHQLGHTHCAMRWFERNRAACGPPGLFCEEYDVRQRQLRGNLPQAFAHALMLECTATLAEDAVHHD</sequence>
<evidence type="ECO:0000259" key="1">
    <source>
        <dbReference type="Pfam" id="PF00723"/>
    </source>
</evidence>
<dbReference type="InterPro" id="IPR012341">
    <property type="entry name" value="6hp_glycosidase-like_sf"/>
</dbReference>
<dbReference type="GO" id="GO:0005993">
    <property type="term" value="P:trehalose catabolic process"/>
    <property type="evidence" value="ECO:0007669"/>
    <property type="project" value="TreeGrafter"/>
</dbReference>